<reference evidence="2 3" key="1">
    <citation type="journal article" date="2017" name="Genome Biol. Evol.">
        <title>Population Structure and Local Adaptation of MAC Lung Disease Agent Mycobacterium avium subsp. hominissuis.</title>
        <authorList>
            <person name="Yano H."/>
            <person name="Iwamoto T."/>
            <person name="Nishiuchi Y."/>
            <person name="Nakajima C."/>
            <person name="Starkova D.A."/>
            <person name="Mokrousov I."/>
            <person name="Narvskaya O."/>
            <person name="Yoshida S."/>
            <person name="Arikawa K."/>
            <person name="Nakanishi N."/>
            <person name="Osaki K."/>
            <person name="Nakagawa I."/>
            <person name="Ato M."/>
            <person name="Suzuki Y."/>
            <person name="Maruyama F."/>
        </authorList>
    </citation>
    <scope>NUCLEOTIDE SEQUENCE [LARGE SCALE GENOMIC DNA]</scope>
    <source>
        <strain evidence="2 3">OCU466</strain>
    </source>
</reference>
<comment type="caution">
    <text evidence="2">The sequence shown here is derived from an EMBL/GenBank/DDBJ whole genome shotgun (WGS) entry which is preliminary data.</text>
</comment>
<gene>
    <name evidence="2" type="ORF">XV03_02740</name>
</gene>
<dbReference type="RefSeq" id="WP_084024237.1">
    <property type="nucleotide sequence ID" value="NZ_BDNI01000051.1"/>
</dbReference>
<organism evidence="2 3">
    <name type="scientific">Mycobacterium avium subsp. hominissuis</name>
    <dbReference type="NCBI Taxonomy" id="439334"/>
    <lineage>
        <taxon>Bacteria</taxon>
        <taxon>Bacillati</taxon>
        <taxon>Actinomycetota</taxon>
        <taxon>Actinomycetes</taxon>
        <taxon>Mycobacteriales</taxon>
        <taxon>Mycobacteriaceae</taxon>
        <taxon>Mycobacterium</taxon>
        <taxon>Mycobacterium avium complex (MAC)</taxon>
    </lineage>
</organism>
<evidence type="ECO:0008006" key="4">
    <source>
        <dbReference type="Google" id="ProtNLM"/>
    </source>
</evidence>
<proteinExistence type="predicted"/>
<dbReference type="Proteomes" id="UP000218842">
    <property type="component" value="Unassembled WGS sequence"/>
</dbReference>
<protein>
    <recommendedName>
        <fullName evidence="4">Transposase</fullName>
    </recommendedName>
</protein>
<dbReference type="AlphaFoldDB" id="A0A2A3LDN4"/>
<evidence type="ECO:0000313" key="3">
    <source>
        <dbReference type="Proteomes" id="UP000218842"/>
    </source>
</evidence>
<feature type="region of interest" description="Disordered" evidence="1">
    <location>
        <begin position="131"/>
        <end position="157"/>
    </location>
</feature>
<dbReference type="EMBL" id="LBGZ01000014">
    <property type="protein sequence ID" value="PBJ40006.1"/>
    <property type="molecule type" value="Genomic_DNA"/>
</dbReference>
<accession>A0A2A3LDN4</accession>
<name>A0A2A3LDN4_MYCAV</name>
<evidence type="ECO:0000313" key="2">
    <source>
        <dbReference type="EMBL" id="PBJ40006.1"/>
    </source>
</evidence>
<sequence length="157" mass="16807">MARGRVGNDAAAQLLTLLAVAHMRILVGREKIEHGTQLSLFEQINGYRYQVIATATRGAQVQRLEARHRVHARVEGFIRCGKDTGLSRWPSHSFAINTAWSARSRSPSTCCAGCGCCTLRPAWSNDPATLSCGSPKPGPGHRNSSPASTASALSPDP</sequence>
<feature type="compositionally biased region" description="Low complexity" evidence="1">
    <location>
        <begin position="144"/>
        <end position="157"/>
    </location>
</feature>
<evidence type="ECO:0000256" key="1">
    <source>
        <dbReference type="SAM" id="MobiDB-lite"/>
    </source>
</evidence>